<dbReference type="Proteomes" id="UP000604046">
    <property type="component" value="Unassembled WGS sequence"/>
</dbReference>
<evidence type="ECO:0000313" key="2">
    <source>
        <dbReference type="Proteomes" id="UP000604046"/>
    </source>
</evidence>
<dbReference type="Gene3D" id="3.40.50.2000">
    <property type="entry name" value="Glycogen Phosphorylase B"/>
    <property type="match status" value="1"/>
</dbReference>
<comment type="caution">
    <text evidence="1">The sequence shown here is derived from an EMBL/GenBank/DDBJ whole genome shotgun (WGS) entry which is preliminary data.</text>
</comment>
<proteinExistence type="predicted"/>
<evidence type="ECO:0000313" key="1">
    <source>
        <dbReference type="EMBL" id="CAE7476517.1"/>
    </source>
</evidence>
<dbReference type="EMBL" id="CAJNDS010002442">
    <property type="protein sequence ID" value="CAE7476517.1"/>
    <property type="molecule type" value="Genomic_DNA"/>
</dbReference>
<dbReference type="PANTHER" id="PTHR46656:SF3">
    <property type="entry name" value="PUTATIVE-RELATED"/>
    <property type="match status" value="1"/>
</dbReference>
<dbReference type="Pfam" id="PF13692">
    <property type="entry name" value="Glyco_trans_1_4"/>
    <property type="match status" value="1"/>
</dbReference>
<accession>A0A812SDJ6</accession>
<dbReference type="AlphaFoldDB" id="A0A812SDJ6"/>
<dbReference type="PANTHER" id="PTHR46656">
    <property type="entry name" value="PUTATIVE-RELATED"/>
    <property type="match status" value="1"/>
</dbReference>
<name>A0A812SDJ6_9DINO</name>
<organism evidence="1 2">
    <name type="scientific">Symbiodinium natans</name>
    <dbReference type="NCBI Taxonomy" id="878477"/>
    <lineage>
        <taxon>Eukaryota</taxon>
        <taxon>Sar</taxon>
        <taxon>Alveolata</taxon>
        <taxon>Dinophyceae</taxon>
        <taxon>Suessiales</taxon>
        <taxon>Symbiodiniaceae</taxon>
        <taxon>Symbiodinium</taxon>
    </lineage>
</organism>
<reference evidence="1" key="1">
    <citation type="submission" date="2021-02" db="EMBL/GenBank/DDBJ databases">
        <authorList>
            <person name="Dougan E. K."/>
            <person name="Rhodes N."/>
            <person name="Thang M."/>
            <person name="Chan C."/>
        </authorList>
    </citation>
    <scope>NUCLEOTIDE SEQUENCE</scope>
</reference>
<gene>
    <name evidence="1" type="primary">mshA</name>
    <name evidence="1" type="ORF">SNAT2548_LOCUS26766</name>
</gene>
<sequence>MYESDRLPESWVARINAMDEVWVPSQFAVEQFTKSGVHQDKIVVVPEAVDTELFNPSVQAMNVDIGSGLFRFVSVFKWEKRKGWDILLRAYFQEFTEADDVVLVIKTQSFHSGDNFEAKVKDEIRRAQDLAPGKPARFKLLATDLKLKELPRLYRAADAFVLPSRGEGWGRPHVEAMAMGLPVIATNWSGSTEFLLENVSLPLRIEGLEPVEGGLEGHQWAVPSENHLRELMRWVAEHRTEAHALGEAARRHMVEHFSPDAVVAKHVLPLLRQKTGGARSRPKSSSEL</sequence>
<protein>
    <submittedName>
        <fullName evidence="1">MshA protein</fullName>
    </submittedName>
</protein>
<dbReference type="OrthoDB" id="2193793at2759"/>
<dbReference type="SUPFAM" id="SSF53756">
    <property type="entry name" value="UDP-Glycosyltransferase/glycogen phosphorylase"/>
    <property type="match status" value="1"/>
</dbReference>
<keyword evidence="2" id="KW-1185">Reference proteome</keyword>